<keyword evidence="4 7" id="KW-1133">Transmembrane helix</keyword>
<evidence type="ECO:0000313" key="8">
    <source>
        <dbReference type="EMBL" id="ANZ77430.1"/>
    </source>
</evidence>
<dbReference type="Gene3D" id="1.20.1730.10">
    <property type="entry name" value="Sodium/glucose cotransporter"/>
    <property type="match status" value="1"/>
</dbReference>
<evidence type="ECO:0000256" key="3">
    <source>
        <dbReference type="ARBA" id="ARBA00022692"/>
    </source>
</evidence>
<organism evidence="8 9">
    <name type="scientific">Komagataella pastoris</name>
    <name type="common">Yeast</name>
    <name type="synonym">Pichia pastoris</name>
    <dbReference type="NCBI Taxonomy" id="4922"/>
    <lineage>
        <taxon>Eukaryota</taxon>
        <taxon>Fungi</taxon>
        <taxon>Dikarya</taxon>
        <taxon>Ascomycota</taxon>
        <taxon>Saccharomycotina</taxon>
        <taxon>Pichiomycetes</taxon>
        <taxon>Pichiales</taxon>
        <taxon>Pichiaceae</taxon>
        <taxon>Komagataella</taxon>
    </lineage>
</organism>
<dbReference type="PANTHER" id="PTHR46154">
    <property type="match status" value="1"/>
</dbReference>
<evidence type="ECO:0000256" key="7">
    <source>
        <dbReference type="SAM" id="Phobius"/>
    </source>
</evidence>
<comment type="similarity">
    <text evidence="2 6">Belongs to the sodium:solute symporter (SSF) (TC 2.A.21) family.</text>
</comment>
<dbReference type="GO" id="GO:0005886">
    <property type="term" value="C:plasma membrane"/>
    <property type="evidence" value="ECO:0007669"/>
    <property type="project" value="TreeGrafter"/>
</dbReference>
<feature type="transmembrane region" description="Helical" evidence="7">
    <location>
        <begin position="55"/>
        <end position="77"/>
    </location>
</feature>
<dbReference type="AlphaFoldDB" id="A0A1B2JHB2"/>
<feature type="transmembrane region" description="Helical" evidence="7">
    <location>
        <begin position="497"/>
        <end position="518"/>
    </location>
</feature>
<dbReference type="PROSITE" id="PS50283">
    <property type="entry name" value="NA_SOLUT_SYMP_3"/>
    <property type="match status" value="1"/>
</dbReference>
<feature type="transmembrane region" description="Helical" evidence="7">
    <location>
        <begin position="628"/>
        <end position="647"/>
    </location>
</feature>
<feature type="transmembrane region" description="Helical" evidence="7">
    <location>
        <begin position="159"/>
        <end position="183"/>
    </location>
</feature>
<dbReference type="InterPro" id="IPR001734">
    <property type="entry name" value="Na/solute_symporter"/>
</dbReference>
<proteinExistence type="inferred from homology"/>
<dbReference type="InterPro" id="IPR031155">
    <property type="entry name" value="DUR"/>
</dbReference>
<dbReference type="OrthoDB" id="6132759at2759"/>
<keyword evidence="5 7" id="KW-0472">Membrane</keyword>
<feature type="transmembrane region" description="Helical" evidence="7">
    <location>
        <begin position="588"/>
        <end position="608"/>
    </location>
</feature>
<feature type="transmembrane region" description="Helical" evidence="7">
    <location>
        <begin position="255"/>
        <end position="277"/>
    </location>
</feature>
<protein>
    <submittedName>
        <fullName evidence="8">BA75_04905T0</fullName>
    </submittedName>
</protein>
<dbReference type="Proteomes" id="UP000094565">
    <property type="component" value="Chromosome 4"/>
</dbReference>
<dbReference type="InterPro" id="IPR038377">
    <property type="entry name" value="Na/Glc_symporter_sf"/>
</dbReference>
<reference evidence="8 9" key="1">
    <citation type="submission" date="2016-02" db="EMBL/GenBank/DDBJ databases">
        <title>Comparative genomic and transcriptomic foundation for Pichia pastoris.</title>
        <authorList>
            <person name="Love K.R."/>
            <person name="Shah K.A."/>
            <person name="Whittaker C.A."/>
            <person name="Wu J."/>
            <person name="Bartlett M.C."/>
            <person name="Ma D."/>
            <person name="Leeson R.L."/>
            <person name="Priest M."/>
            <person name="Young S.K."/>
            <person name="Love J.C."/>
        </authorList>
    </citation>
    <scope>NUCLEOTIDE SEQUENCE [LARGE SCALE GENOMIC DNA]</scope>
    <source>
        <strain evidence="8 9">ATCC 28485</strain>
    </source>
</reference>
<evidence type="ECO:0000256" key="1">
    <source>
        <dbReference type="ARBA" id="ARBA00004141"/>
    </source>
</evidence>
<feature type="transmembrane region" description="Helical" evidence="7">
    <location>
        <begin position="89"/>
        <end position="108"/>
    </location>
</feature>
<feature type="transmembrane region" description="Helical" evidence="7">
    <location>
        <begin position="195"/>
        <end position="214"/>
    </location>
</feature>
<dbReference type="CDD" id="cd11476">
    <property type="entry name" value="SLC5sbd_DUR3"/>
    <property type="match status" value="1"/>
</dbReference>
<dbReference type="GO" id="GO:0015204">
    <property type="term" value="F:urea transmembrane transporter activity"/>
    <property type="evidence" value="ECO:0007669"/>
    <property type="project" value="InterPro"/>
</dbReference>
<keyword evidence="9" id="KW-1185">Reference proteome</keyword>
<dbReference type="PANTHER" id="PTHR46154:SF3">
    <property type="entry name" value="DUR32P"/>
    <property type="match status" value="1"/>
</dbReference>
<feature type="transmembrane region" description="Helical" evidence="7">
    <location>
        <begin position="404"/>
        <end position="423"/>
    </location>
</feature>
<sequence length="684" mass="75181">MAVKELLNQASGYGVLVGVGALFAIMVLISTRLMKKYLNENTGNTEMFTVCNRSVGVGLASSAIMSSWMWATVSIWSVQMVFSYGVAAAYHYASTSSVQVVFLMLAGIECKKKIPNAHTCLEIVNLRYGKATHILYIFLCLVNNLLSCSSMILGASGAITALTGMHIVASTMLIPFGVLCYTFSGGLKGTFITEYVHTFIALIIFAYFTTASVAHNEIGSLGNLYDLVKQWQIDNDYYIEGNYQGSLLTFKSQGAIIFGLIHSIGDFGLAVMDSAFWAKAFAAKTETMVPAYIIGSITIYACSWPLGTVMGLIGAYMSTKPSFPTYPNPMNDDEIANAFLLPYTLKALLGNGACGALLLALYMAVTSTVSSQMVSVSSILSFDVYRTYINPQAQNKQMIKVTHFGVVFFGLFSAGFSVMLHYVGVSLTWMGYFYSMIICGGVIPLLLSILWSRQTTVAAFVAPIAGIGTGIATWLSVAKTMYGDLSVASTGQQLPCLYGGLVTIFVPGIVTVLLSLIYKPYKFDWARLQDATLVEGEEDSSESEFEKDNLSNSDEDREIKAVVPEFTTEIGSIESATEREKELVKIKFWIKVARIYLVINVLVTQVLWPMPLYRNWIWSRSFFEGWAGASIGSTYLAIVLVCIYPLWDGRHALKKVACGVYRDYIKRENKQENERLAEPVVESK</sequence>
<dbReference type="Pfam" id="PF00474">
    <property type="entry name" value="SSF"/>
    <property type="match status" value="1"/>
</dbReference>
<evidence type="ECO:0000256" key="5">
    <source>
        <dbReference type="ARBA" id="ARBA00023136"/>
    </source>
</evidence>
<feature type="transmembrane region" description="Helical" evidence="7">
    <location>
        <begin position="289"/>
        <end position="317"/>
    </location>
</feature>
<keyword evidence="3 7" id="KW-0812">Transmembrane</keyword>
<comment type="subcellular location">
    <subcellularLocation>
        <location evidence="1">Membrane</location>
        <topology evidence="1">Multi-pass membrane protein</topology>
    </subcellularLocation>
</comment>
<feature type="transmembrane region" description="Helical" evidence="7">
    <location>
        <begin position="457"/>
        <end position="477"/>
    </location>
</feature>
<evidence type="ECO:0000256" key="4">
    <source>
        <dbReference type="ARBA" id="ARBA00022989"/>
    </source>
</evidence>
<evidence type="ECO:0000256" key="6">
    <source>
        <dbReference type="RuleBase" id="RU362091"/>
    </source>
</evidence>
<accession>A0A1B2JHB2</accession>
<evidence type="ECO:0000313" key="9">
    <source>
        <dbReference type="Proteomes" id="UP000094565"/>
    </source>
</evidence>
<feature type="transmembrane region" description="Helical" evidence="7">
    <location>
        <begin position="12"/>
        <end position="34"/>
    </location>
</feature>
<dbReference type="EMBL" id="CP014587">
    <property type="protein sequence ID" value="ANZ77430.1"/>
    <property type="molecule type" value="Genomic_DNA"/>
</dbReference>
<evidence type="ECO:0000256" key="2">
    <source>
        <dbReference type="ARBA" id="ARBA00006434"/>
    </source>
</evidence>
<gene>
    <name evidence="8" type="ORF">ATY40_BA7504905</name>
</gene>
<feature type="transmembrane region" description="Helical" evidence="7">
    <location>
        <begin position="429"/>
        <end position="450"/>
    </location>
</feature>
<name>A0A1B2JHB2_PICPA</name>
<feature type="transmembrane region" description="Helical" evidence="7">
    <location>
        <begin position="134"/>
        <end position="153"/>
    </location>
</feature>